<sequence>MSGSAPVSAWWQVALRSEPLSLDAALAGVGHPACGGVALFVGVVRDHDGGRAVSTLDYTAHPQAEEVLGRVAAAVAARHGVRAWVEHRVGHLEVGDLAVVVATASAHRAEALSACRELIDELKRDVPIWKEQHLGSGAAEWVGL</sequence>
<dbReference type="AlphaFoldDB" id="A0A367Z164"/>
<dbReference type="SUPFAM" id="SSF54690">
    <property type="entry name" value="Molybdopterin synthase subunit MoaE"/>
    <property type="match status" value="1"/>
</dbReference>
<reference evidence="1 2" key="1">
    <citation type="submission" date="2018-07" db="EMBL/GenBank/DDBJ databases">
        <title>Desertimonas flava gen. nov. sp. nov.</title>
        <authorList>
            <person name="Liu S."/>
        </authorList>
    </citation>
    <scope>NUCLEOTIDE SEQUENCE [LARGE SCALE GENOMIC DNA]</scope>
    <source>
        <strain evidence="1 2">16Sb5-5</strain>
    </source>
</reference>
<organism evidence="1 2">
    <name type="scientific">Desertihabitans brevis</name>
    <dbReference type="NCBI Taxonomy" id="2268447"/>
    <lineage>
        <taxon>Bacteria</taxon>
        <taxon>Bacillati</taxon>
        <taxon>Actinomycetota</taxon>
        <taxon>Actinomycetes</taxon>
        <taxon>Propionibacteriales</taxon>
        <taxon>Propionibacteriaceae</taxon>
        <taxon>Desertihabitans</taxon>
    </lineage>
</organism>
<keyword evidence="2" id="KW-1185">Reference proteome</keyword>
<dbReference type="InterPro" id="IPR036563">
    <property type="entry name" value="MoaE_sf"/>
</dbReference>
<dbReference type="CDD" id="cd00756">
    <property type="entry name" value="MoaE"/>
    <property type="match status" value="1"/>
</dbReference>
<dbReference type="GO" id="GO:0006777">
    <property type="term" value="P:Mo-molybdopterin cofactor biosynthetic process"/>
    <property type="evidence" value="ECO:0007669"/>
    <property type="project" value="InterPro"/>
</dbReference>
<name>A0A367Z164_9ACTN</name>
<dbReference type="RefSeq" id="WP_114124664.1">
    <property type="nucleotide sequence ID" value="NZ_QOUI01000001.1"/>
</dbReference>
<dbReference type="Proteomes" id="UP000252770">
    <property type="component" value="Unassembled WGS sequence"/>
</dbReference>
<evidence type="ECO:0000313" key="1">
    <source>
        <dbReference type="EMBL" id="RCK70961.1"/>
    </source>
</evidence>
<accession>A0A367Z164</accession>
<dbReference type="PANTHER" id="PTHR23404">
    <property type="entry name" value="MOLYBDOPTERIN SYNTHASE RELATED"/>
    <property type="match status" value="1"/>
</dbReference>
<dbReference type="InterPro" id="IPR003448">
    <property type="entry name" value="Mopterin_biosynth_MoaE"/>
</dbReference>
<dbReference type="Pfam" id="PF02391">
    <property type="entry name" value="MoaE"/>
    <property type="match status" value="1"/>
</dbReference>
<dbReference type="Gene3D" id="3.90.1170.40">
    <property type="entry name" value="Molybdopterin biosynthesis MoaE subunit"/>
    <property type="match status" value="1"/>
</dbReference>
<proteinExistence type="predicted"/>
<gene>
    <name evidence="1" type="ORF">DT076_00255</name>
</gene>
<protein>
    <submittedName>
        <fullName evidence="1">Molybdenum cofactor biosynthesis protein MoaE</fullName>
    </submittedName>
</protein>
<dbReference type="EMBL" id="QOUI01000001">
    <property type="protein sequence ID" value="RCK70961.1"/>
    <property type="molecule type" value="Genomic_DNA"/>
</dbReference>
<comment type="caution">
    <text evidence="1">The sequence shown here is derived from an EMBL/GenBank/DDBJ whole genome shotgun (WGS) entry which is preliminary data.</text>
</comment>
<evidence type="ECO:0000313" key="2">
    <source>
        <dbReference type="Proteomes" id="UP000252770"/>
    </source>
</evidence>